<accession>A0A7W4TPA2</accession>
<dbReference type="PRINTS" id="PR00081">
    <property type="entry name" value="GDHRDH"/>
</dbReference>
<dbReference type="Pfam" id="PF13561">
    <property type="entry name" value="adh_short_C2"/>
    <property type="match status" value="1"/>
</dbReference>
<name>A0A7W4TPA2_KINRA</name>
<dbReference type="SUPFAM" id="SSF51735">
    <property type="entry name" value="NAD(P)-binding Rossmann-fold domains"/>
    <property type="match status" value="1"/>
</dbReference>
<evidence type="ECO:0000256" key="1">
    <source>
        <dbReference type="ARBA" id="ARBA00006484"/>
    </source>
</evidence>
<dbReference type="EMBL" id="JACHVY010000003">
    <property type="protein sequence ID" value="MBB2902600.1"/>
    <property type="molecule type" value="Genomic_DNA"/>
</dbReference>
<reference evidence="3 4" key="2">
    <citation type="submission" date="2020-08" db="EMBL/GenBank/DDBJ databases">
        <authorList>
            <person name="Partida-Martinez L."/>
            <person name="Huntemann M."/>
            <person name="Clum A."/>
            <person name="Wang J."/>
            <person name="Palaniappan K."/>
            <person name="Ritter S."/>
            <person name="Chen I.-M."/>
            <person name="Stamatis D."/>
            <person name="Reddy T."/>
            <person name="O'Malley R."/>
            <person name="Daum C."/>
            <person name="Shapiro N."/>
            <person name="Ivanova N."/>
            <person name="Kyrpides N."/>
            <person name="Woyke T."/>
        </authorList>
    </citation>
    <scope>NUCLEOTIDE SEQUENCE [LARGE SCALE GENOMIC DNA]</scope>
    <source>
        <strain evidence="3 4">AS2.23</strain>
    </source>
</reference>
<dbReference type="GO" id="GO:0004316">
    <property type="term" value="F:3-oxoacyl-[acyl-carrier-protein] reductase (NADPH) activity"/>
    <property type="evidence" value="ECO:0007669"/>
    <property type="project" value="UniProtKB-EC"/>
</dbReference>
<evidence type="ECO:0000256" key="2">
    <source>
        <dbReference type="ARBA" id="ARBA00023002"/>
    </source>
</evidence>
<reference evidence="3 4" key="1">
    <citation type="submission" date="2020-08" db="EMBL/GenBank/DDBJ databases">
        <title>The Agave Microbiome: Exploring the role of microbial communities in plant adaptations to desert environments.</title>
        <authorList>
            <person name="Partida-Martinez L.P."/>
        </authorList>
    </citation>
    <scope>NUCLEOTIDE SEQUENCE [LARGE SCALE GENOMIC DNA]</scope>
    <source>
        <strain evidence="3 4">AS2.23</strain>
    </source>
</reference>
<comment type="caution">
    <text evidence="3">The sequence shown here is derived from an EMBL/GenBank/DDBJ whole genome shotgun (WGS) entry which is preliminary data.</text>
</comment>
<organism evidence="3 4">
    <name type="scientific">Kineococcus radiotolerans</name>
    <dbReference type="NCBI Taxonomy" id="131568"/>
    <lineage>
        <taxon>Bacteria</taxon>
        <taxon>Bacillati</taxon>
        <taxon>Actinomycetota</taxon>
        <taxon>Actinomycetes</taxon>
        <taxon>Kineosporiales</taxon>
        <taxon>Kineosporiaceae</taxon>
        <taxon>Kineococcus</taxon>
    </lineage>
</organism>
<dbReference type="EC" id="1.1.1.100" evidence="3"/>
<dbReference type="PROSITE" id="PS00061">
    <property type="entry name" value="ADH_SHORT"/>
    <property type="match status" value="1"/>
</dbReference>
<dbReference type="Gene3D" id="3.40.50.720">
    <property type="entry name" value="NAD(P)-binding Rossmann-like Domain"/>
    <property type="match status" value="1"/>
</dbReference>
<dbReference type="InterPro" id="IPR020904">
    <property type="entry name" value="Sc_DH/Rdtase_CS"/>
</dbReference>
<sequence>MAQRPVVLVTGVGRRVGIGAGIAARLARDGWDVATSHWTPYDDRMPWGRREHDPDEVHAELRAAGAATVAVPADLSRPEAPAELLEAVESALGPVTALVMAHAESVDSSILDTTVESFDRHFAVNARAAWLLIAEFARRFRGAPGTGRIVALTSDHTVHNLPYGASKGALDRIVLAAARELQDLRLTANVVNPGPVDTGWMDDALRCDLLERNPLGRGGTPQDTANLVSFLLGEQGGWINGQLLCSDGGWKA</sequence>
<dbReference type="AlphaFoldDB" id="A0A7W4TPA2"/>
<dbReference type="RefSeq" id="WP_311736661.1">
    <property type="nucleotide sequence ID" value="NZ_JACHVY010000003.1"/>
</dbReference>
<comment type="similarity">
    <text evidence="1">Belongs to the short-chain dehydrogenases/reductases (SDR) family.</text>
</comment>
<dbReference type="InterPro" id="IPR036291">
    <property type="entry name" value="NAD(P)-bd_dom_sf"/>
</dbReference>
<protein>
    <submittedName>
        <fullName evidence="3">3-oxoacyl-[acyl-carrier protein] reductase</fullName>
        <ecNumber evidence="3">1.1.1.100</ecNumber>
    </submittedName>
</protein>
<evidence type="ECO:0000313" key="3">
    <source>
        <dbReference type="EMBL" id="MBB2902600.1"/>
    </source>
</evidence>
<keyword evidence="2 3" id="KW-0560">Oxidoreductase</keyword>
<dbReference type="InterPro" id="IPR002347">
    <property type="entry name" value="SDR_fam"/>
</dbReference>
<proteinExistence type="inferred from homology"/>
<dbReference type="PANTHER" id="PTHR48107:SF7">
    <property type="entry name" value="RE15974P"/>
    <property type="match status" value="1"/>
</dbReference>
<evidence type="ECO:0000313" key="4">
    <source>
        <dbReference type="Proteomes" id="UP000533269"/>
    </source>
</evidence>
<dbReference type="Proteomes" id="UP000533269">
    <property type="component" value="Unassembled WGS sequence"/>
</dbReference>
<dbReference type="PANTHER" id="PTHR48107">
    <property type="entry name" value="NADPH-DEPENDENT ALDEHYDE REDUCTASE-LIKE PROTEIN, CHLOROPLASTIC-RELATED"/>
    <property type="match status" value="1"/>
</dbReference>
<gene>
    <name evidence="3" type="ORF">FHR75_003431</name>
</gene>